<dbReference type="EMBL" id="JABAFY010000087">
    <property type="protein sequence ID" value="NME53232.1"/>
    <property type="molecule type" value="Genomic_DNA"/>
</dbReference>
<dbReference type="RefSeq" id="WP_168936509.1">
    <property type="nucleotide sequence ID" value="NZ_JABAFY010000087.1"/>
</dbReference>
<comment type="caution">
    <text evidence="1">The sequence shown here is derived from an EMBL/GenBank/DDBJ whole genome shotgun (WGS) entry which is preliminary data.</text>
</comment>
<dbReference type="InterPro" id="IPR022074">
    <property type="entry name" value="DUF3626"/>
</dbReference>
<evidence type="ECO:0000313" key="2">
    <source>
        <dbReference type="Proteomes" id="UP000522333"/>
    </source>
</evidence>
<sequence>MPSRIQAAPTIQQQLASRGITEKTGVFGQHKVQLGTGSPIRLDKIKGNSVPYQGFRTATKIARGHEGLEKSSSNTLNILAAPGTLDARKLLAALKTNGNFMERLDKLGQLTEAQKGNSLWSFAPAVEKLSNTELAAVYQNFTSAEMDLLQTALRHEGLNNPKANDARHAASQLFDLQALVLKEMSNRVSNGMLDDLSAKEPENAAKYENMRPASLSRQYAQKDVLPTAHTHDITAANLHTLANVAAESATRRENTATAETQKLSSRGISATPKEMGDLLRESPLTINLPARRLLRDNSFILNPDQPMPNAFHIQQQGTINKGASYMPRRNETEKLLFPELKGHDVIADERPVYGALNTQRAQKGPAQRDYGHCVIVLKPEVARRATFIAEDTFYSPAISITPERKEEFYKLLDGSGLPIETVVALKDPESAEHRAMETYLDGGLNVKDVTATFFKDPPTETGISGTVNKDLFAAVALQAFGDKAATRSKVASYDNLESLLPNLNDLNGAMLAQGAEKRARGEDPSVRLSMNYIEAQIHGPIIPSRDIQEIRVDLGEAPAGERMQLIARMDTFSHSTGVKVTYITDELNEWETSQSLGTFELTDQNEEERIDNTFESGVRYFTDHVRQEVNDAIEEGLNHNIQNHIRSALNNMDLTHLFPQEGEILRRSALTLIAKAIPRQVQTYMATPSNENTSPEKIAADIIERAAQPVLRKKADLLNKLNNLPMTSEQRAAFSHWIRSSDITDPEELQLTFDNAQIQAAALQTIAKADPPLSAEETFRTLAKAAQLTDERTDTYAKGKDYSAEQKFAAKNRASFMAYSLIKNGIPPLSQEQMRGLYDRLHSPEMLSMIRQLRGIVTNEAIMAEVNDYGLLNTLSTMSIFHLQNAEKEVGEKEVDIEFNANLALVPEKNRALFREVAPQTMATFDKAYPAYSPFPAAAVPGSMPTTHTARRDFLVRHINEYLSHEKGFDRGSSTHGRGHITRAFIFASVMCSILEEQGIPVDRNAVLCGITGYDVGRQGPGVDKWEKDSAQTTVKLMKSDFGQNTMGQDYEQEVIGTITKHSTTVEGMVLKAADGLDIGRTKTFDLNRMPFLRGKEGEDVPDEVKKLREGLAKEADLLQRFTDPMCQHREELNKLIMDITTTAPESPLYEQLIEQKEALLKKIAELYEASWPKETAQVSEDTGADGQAAAKDAVQSANMADNALFATGMDANQLEAYMNANGFVENIEKIIQTHSDEFPILSKYYR</sequence>
<evidence type="ECO:0000313" key="1">
    <source>
        <dbReference type="EMBL" id="NME53232.1"/>
    </source>
</evidence>
<gene>
    <name evidence="1" type="ORF">HF854_12105</name>
</gene>
<name>A0A848CDC9_9BACT</name>
<dbReference type="Pfam" id="PF12294">
    <property type="entry name" value="DUF3626"/>
    <property type="match status" value="1"/>
</dbReference>
<protein>
    <submittedName>
        <fullName evidence="1">DUF3626 domain-containing protein</fullName>
    </submittedName>
</protein>
<organism evidence="1 2">
    <name type="scientific">Desulfovibrio piger</name>
    <dbReference type="NCBI Taxonomy" id="901"/>
    <lineage>
        <taxon>Bacteria</taxon>
        <taxon>Pseudomonadati</taxon>
        <taxon>Thermodesulfobacteriota</taxon>
        <taxon>Desulfovibrionia</taxon>
        <taxon>Desulfovibrionales</taxon>
        <taxon>Desulfovibrionaceae</taxon>
        <taxon>Desulfovibrio</taxon>
    </lineage>
</organism>
<reference evidence="1 2" key="1">
    <citation type="submission" date="2020-04" db="EMBL/GenBank/DDBJ databases">
        <authorList>
            <person name="Hitch T.C.A."/>
            <person name="Wylensek D."/>
            <person name="Clavel T."/>
        </authorList>
    </citation>
    <scope>NUCLEOTIDE SEQUENCE [LARGE SCALE GENOMIC DNA]</scope>
    <source>
        <strain evidence="1 2">PG-251-APC-1</strain>
    </source>
</reference>
<proteinExistence type="predicted"/>
<accession>A0A848CDC9</accession>
<dbReference type="AlphaFoldDB" id="A0A848CDC9"/>
<dbReference type="Proteomes" id="UP000522333">
    <property type="component" value="Unassembled WGS sequence"/>
</dbReference>